<reference evidence="13 14" key="1">
    <citation type="journal article" date="2017" name="Curr. Microbiol.">
        <title>Mucilaginibacter ginsenosidivorans sp. nov., Isolated from Soil of Ginseng Field.</title>
        <authorList>
            <person name="Kim M.M."/>
            <person name="Siddiqi M.Z."/>
            <person name="Im W.T."/>
        </authorList>
    </citation>
    <scope>NUCLEOTIDE SEQUENCE [LARGE SCALE GENOMIC DNA]</scope>
    <source>
        <strain evidence="13 14">Gsoil 3017</strain>
    </source>
</reference>
<dbReference type="OrthoDB" id="9793156at2"/>
<evidence type="ECO:0000313" key="14">
    <source>
        <dbReference type="Proteomes" id="UP000321479"/>
    </source>
</evidence>
<dbReference type="EMBL" id="CP042436">
    <property type="protein sequence ID" value="QEC62386.1"/>
    <property type="molecule type" value="Genomic_DNA"/>
</dbReference>
<keyword evidence="4" id="KW-0479">Metal-binding</keyword>
<dbReference type="PANTHER" id="PTHR23289:SF2">
    <property type="entry name" value="CYTOCHROME C OXIDASE ASSEMBLY PROTEIN COX15 HOMOLOG"/>
    <property type="match status" value="1"/>
</dbReference>
<dbReference type="InterPro" id="IPR003780">
    <property type="entry name" value="COX15/CtaA_fam"/>
</dbReference>
<evidence type="ECO:0000256" key="11">
    <source>
        <dbReference type="ARBA" id="ARBA00048044"/>
    </source>
</evidence>
<keyword evidence="5 12" id="KW-1133">Transmembrane helix</keyword>
<keyword evidence="9 12" id="KW-0472">Membrane</keyword>
<dbReference type="Pfam" id="PF02628">
    <property type="entry name" value="COX15-CtaA"/>
    <property type="match status" value="1"/>
</dbReference>
<feature type="transmembrane region" description="Helical" evidence="12">
    <location>
        <begin position="318"/>
        <end position="340"/>
    </location>
</feature>
<keyword evidence="6" id="KW-0560">Oxidoreductase</keyword>
<comment type="subcellular location">
    <subcellularLocation>
        <location evidence="2">Membrane</location>
        <topology evidence="2">Multi-pass membrane protein</topology>
    </subcellularLocation>
</comment>
<dbReference type="RefSeq" id="WP_147030963.1">
    <property type="nucleotide sequence ID" value="NZ_CP042436.1"/>
</dbReference>
<keyword evidence="3 12" id="KW-0812">Transmembrane</keyword>
<comment type="catalytic activity">
    <reaction evidence="11">
        <text>Fe(II)-heme o + 2 A + H2O = Fe(II)-heme a + 2 AH2</text>
        <dbReference type="Rhea" id="RHEA:63388"/>
        <dbReference type="ChEBI" id="CHEBI:13193"/>
        <dbReference type="ChEBI" id="CHEBI:15377"/>
        <dbReference type="ChEBI" id="CHEBI:17499"/>
        <dbReference type="ChEBI" id="CHEBI:60530"/>
        <dbReference type="ChEBI" id="CHEBI:61715"/>
        <dbReference type="EC" id="1.17.99.9"/>
    </reaction>
    <physiologicalReaction direction="left-to-right" evidence="11">
        <dbReference type="Rhea" id="RHEA:63389"/>
    </physiologicalReaction>
</comment>
<feature type="transmembrane region" description="Helical" evidence="12">
    <location>
        <begin position="12"/>
        <end position="32"/>
    </location>
</feature>
<sequence length="354" mass="40205">MTKTSEASGRQIRLWLGAGILMVLVQILLGGITRLTGSGLSITEWKPLLGALPPLNHADWSHSFAQYQQIAQFKKLNSHFTLADYKGLFFWEWLHREWARVMGLVFIIPFMVFLLQRKFDRHLKWQLTGLFVLGAVQGLAGWLMVQSGLNDTDVAVSHIRLAVHFCLALFLLVYLFWMYLRLQADNEPVYVSRPFRLLTVLTCLVLCLQLIFGAFMAGTHAVLYAPTWPDINGTFFIPSSGITGGFLLRIIYDPLLIQFIHRLLAYLLCVLFLSFFLYARLLPARSELSGPALYPLLLLIIQVSLGIACLFHAGRPNYIWFAVLHQFNGILLLLSVTAIYRRIRTGPHNVSNSL</sequence>
<dbReference type="GO" id="GO:0046872">
    <property type="term" value="F:metal ion binding"/>
    <property type="evidence" value="ECO:0007669"/>
    <property type="project" value="UniProtKB-KW"/>
</dbReference>
<dbReference type="GO" id="GO:0120547">
    <property type="term" value="F:heme A synthase activity"/>
    <property type="evidence" value="ECO:0007669"/>
    <property type="project" value="UniProtKB-EC"/>
</dbReference>
<dbReference type="PANTHER" id="PTHR23289">
    <property type="entry name" value="CYTOCHROME C OXIDASE ASSEMBLY PROTEIN COX15"/>
    <property type="match status" value="1"/>
</dbReference>
<evidence type="ECO:0000256" key="2">
    <source>
        <dbReference type="ARBA" id="ARBA00004141"/>
    </source>
</evidence>
<evidence type="ECO:0000256" key="9">
    <source>
        <dbReference type="ARBA" id="ARBA00023136"/>
    </source>
</evidence>
<feature type="transmembrane region" description="Helical" evidence="12">
    <location>
        <begin position="127"/>
        <end position="145"/>
    </location>
</feature>
<dbReference type="KEGG" id="mgin:FRZ54_07240"/>
<feature type="transmembrane region" description="Helical" evidence="12">
    <location>
        <begin position="98"/>
        <end position="115"/>
    </location>
</feature>
<comment type="pathway">
    <text evidence="10">Porphyrin-containing compound metabolism; heme A biosynthesis; heme A from heme O: step 1/1.</text>
</comment>
<accession>A0A5B8UVB7</accession>
<feature type="transmembrane region" description="Helical" evidence="12">
    <location>
        <begin position="197"/>
        <end position="225"/>
    </location>
</feature>
<feature type="transmembrane region" description="Helical" evidence="12">
    <location>
        <begin position="263"/>
        <end position="281"/>
    </location>
</feature>
<keyword evidence="14" id="KW-1185">Reference proteome</keyword>
<feature type="transmembrane region" description="Helical" evidence="12">
    <location>
        <begin position="157"/>
        <end position="177"/>
    </location>
</feature>
<evidence type="ECO:0000256" key="7">
    <source>
        <dbReference type="ARBA" id="ARBA00023004"/>
    </source>
</evidence>
<keyword evidence="7" id="KW-0408">Iron</keyword>
<feature type="transmembrane region" description="Helical" evidence="12">
    <location>
        <begin position="293"/>
        <end position="311"/>
    </location>
</feature>
<gene>
    <name evidence="13" type="ORF">FRZ54_07240</name>
</gene>
<protein>
    <submittedName>
        <fullName evidence="13">Heme A synthase</fullName>
    </submittedName>
</protein>
<evidence type="ECO:0000256" key="12">
    <source>
        <dbReference type="SAM" id="Phobius"/>
    </source>
</evidence>
<evidence type="ECO:0000256" key="1">
    <source>
        <dbReference type="ARBA" id="ARBA00001970"/>
    </source>
</evidence>
<evidence type="ECO:0000256" key="5">
    <source>
        <dbReference type="ARBA" id="ARBA00022989"/>
    </source>
</evidence>
<comment type="cofactor">
    <cofactor evidence="1">
        <name>heme b</name>
        <dbReference type="ChEBI" id="CHEBI:60344"/>
    </cofactor>
</comment>
<organism evidence="13 14">
    <name type="scientific">Mucilaginibacter ginsenosidivorans</name>
    <dbReference type="NCBI Taxonomy" id="398053"/>
    <lineage>
        <taxon>Bacteria</taxon>
        <taxon>Pseudomonadati</taxon>
        <taxon>Bacteroidota</taxon>
        <taxon>Sphingobacteriia</taxon>
        <taxon>Sphingobacteriales</taxon>
        <taxon>Sphingobacteriaceae</taxon>
        <taxon>Mucilaginibacter</taxon>
    </lineage>
</organism>
<evidence type="ECO:0000256" key="8">
    <source>
        <dbReference type="ARBA" id="ARBA00023133"/>
    </source>
</evidence>
<keyword evidence="8" id="KW-0350">Heme biosynthesis</keyword>
<dbReference type="GO" id="GO:0016020">
    <property type="term" value="C:membrane"/>
    <property type="evidence" value="ECO:0007669"/>
    <property type="project" value="UniProtKB-SubCell"/>
</dbReference>
<name>A0A5B8UVB7_9SPHI</name>
<evidence type="ECO:0000256" key="6">
    <source>
        <dbReference type="ARBA" id="ARBA00023002"/>
    </source>
</evidence>
<feature type="transmembrane region" description="Helical" evidence="12">
    <location>
        <begin position="231"/>
        <end position="251"/>
    </location>
</feature>
<evidence type="ECO:0000256" key="4">
    <source>
        <dbReference type="ARBA" id="ARBA00022723"/>
    </source>
</evidence>
<proteinExistence type="predicted"/>
<dbReference type="InterPro" id="IPR023754">
    <property type="entry name" value="HemeA_Synthase_type2"/>
</dbReference>
<evidence type="ECO:0000256" key="10">
    <source>
        <dbReference type="ARBA" id="ARBA00044501"/>
    </source>
</evidence>
<dbReference type="GO" id="GO:0006784">
    <property type="term" value="P:heme A biosynthetic process"/>
    <property type="evidence" value="ECO:0007669"/>
    <property type="project" value="InterPro"/>
</dbReference>
<dbReference type="AlphaFoldDB" id="A0A5B8UVB7"/>
<dbReference type="Proteomes" id="UP000321479">
    <property type="component" value="Chromosome"/>
</dbReference>
<evidence type="ECO:0000313" key="13">
    <source>
        <dbReference type="EMBL" id="QEC62386.1"/>
    </source>
</evidence>
<evidence type="ECO:0000256" key="3">
    <source>
        <dbReference type="ARBA" id="ARBA00022692"/>
    </source>
</evidence>